<dbReference type="OrthoDB" id="1703859at2759"/>
<dbReference type="PANTHER" id="PTHR36801:SF3">
    <property type="entry name" value="OS06G0150300 PROTEIN"/>
    <property type="match status" value="1"/>
</dbReference>
<name>A0A9E7HWY6_9LILI</name>
<feature type="compositionally biased region" description="Basic residues" evidence="1">
    <location>
        <begin position="187"/>
        <end position="197"/>
    </location>
</feature>
<proteinExistence type="predicted"/>
<sequence length="215" mass="23862">MGRRIPFPSEAHTSRHPSLVVFLVVAWIAAAMAFVLSFCATCNRKSSSKQSSPRSPPSNESVAKPAAETTPATAAQEQDESPSQETQQQEEEEEEQEEEQVTVIAMAPDVATHGPLPPTVLPASASKRKLSLSFGKVPERLRTSRRERHGKGNDSEDSLWKKTIILGEKNRISTDDEEEVVDENGNRQRHFHPKTPRSRQTSRNNSFAHPDETPS</sequence>
<organism evidence="3 4">
    <name type="scientific">Musa troglodytarum</name>
    <name type="common">fe'i banana</name>
    <dbReference type="NCBI Taxonomy" id="320322"/>
    <lineage>
        <taxon>Eukaryota</taxon>
        <taxon>Viridiplantae</taxon>
        <taxon>Streptophyta</taxon>
        <taxon>Embryophyta</taxon>
        <taxon>Tracheophyta</taxon>
        <taxon>Spermatophyta</taxon>
        <taxon>Magnoliopsida</taxon>
        <taxon>Liliopsida</taxon>
        <taxon>Zingiberales</taxon>
        <taxon>Musaceae</taxon>
        <taxon>Musa</taxon>
    </lineage>
</organism>
<keyword evidence="4" id="KW-1185">Reference proteome</keyword>
<feature type="compositionally biased region" description="Low complexity" evidence="1">
    <location>
        <begin position="65"/>
        <end position="76"/>
    </location>
</feature>
<evidence type="ECO:0000313" key="3">
    <source>
        <dbReference type="EMBL" id="URE37467.1"/>
    </source>
</evidence>
<feature type="compositionally biased region" description="Polar residues" evidence="1">
    <location>
        <begin position="198"/>
        <end position="207"/>
    </location>
</feature>
<reference evidence="3" key="1">
    <citation type="submission" date="2022-05" db="EMBL/GenBank/DDBJ databases">
        <title>The Musa troglodytarum L. genome provides insights into the mechanism of non-climacteric behaviour and enrichment of carotenoids.</title>
        <authorList>
            <person name="Wang J."/>
        </authorList>
    </citation>
    <scope>NUCLEOTIDE SEQUENCE</scope>
    <source>
        <tissue evidence="3">Leaf</tissue>
    </source>
</reference>
<dbReference type="Proteomes" id="UP001055439">
    <property type="component" value="Chromosome 8"/>
</dbReference>
<evidence type="ECO:0000313" key="4">
    <source>
        <dbReference type="Proteomes" id="UP001055439"/>
    </source>
</evidence>
<feature type="compositionally biased region" description="Acidic residues" evidence="1">
    <location>
        <begin position="77"/>
        <end position="100"/>
    </location>
</feature>
<feature type="region of interest" description="Disordered" evidence="1">
    <location>
        <begin position="45"/>
        <end position="215"/>
    </location>
</feature>
<keyword evidence="2" id="KW-0812">Transmembrane</keyword>
<evidence type="ECO:0000256" key="2">
    <source>
        <dbReference type="SAM" id="Phobius"/>
    </source>
</evidence>
<feature type="transmembrane region" description="Helical" evidence="2">
    <location>
        <begin position="20"/>
        <end position="42"/>
    </location>
</feature>
<dbReference type="AlphaFoldDB" id="A0A9E7HWY6"/>
<accession>A0A9E7HWY6</accession>
<dbReference type="EMBL" id="CP097510">
    <property type="protein sequence ID" value="URE37467.1"/>
    <property type="molecule type" value="Genomic_DNA"/>
</dbReference>
<protein>
    <submittedName>
        <fullName evidence="3">Uncharacterized protein</fullName>
    </submittedName>
</protein>
<dbReference type="PANTHER" id="PTHR36801">
    <property type="entry name" value="OS06G0150200 PROTEIN"/>
    <property type="match status" value="1"/>
</dbReference>
<gene>
    <name evidence="3" type="ORF">MUK42_03320</name>
</gene>
<keyword evidence="2" id="KW-1133">Transmembrane helix</keyword>
<keyword evidence="2" id="KW-0472">Membrane</keyword>
<feature type="compositionally biased region" description="Basic and acidic residues" evidence="1">
    <location>
        <begin position="137"/>
        <end position="160"/>
    </location>
</feature>
<evidence type="ECO:0000256" key="1">
    <source>
        <dbReference type="SAM" id="MobiDB-lite"/>
    </source>
</evidence>